<dbReference type="Gene3D" id="1.20.1740.10">
    <property type="entry name" value="Amino acid/polyamine transporter I"/>
    <property type="match status" value="1"/>
</dbReference>
<dbReference type="GO" id="GO:0055085">
    <property type="term" value="P:transmembrane transport"/>
    <property type="evidence" value="ECO:0007669"/>
    <property type="project" value="InterPro"/>
</dbReference>
<feature type="transmembrane region" description="Helical" evidence="5">
    <location>
        <begin position="427"/>
        <end position="446"/>
    </location>
</feature>
<evidence type="ECO:0000256" key="1">
    <source>
        <dbReference type="ARBA" id="ARBA00004141"/>
    </source>
</evidence>
<reference evidence="7 8" key="1">
    <citation type="submission" date="2019-09" db="EMBL/GenBank/DDBJ databases">
        <title>Emergence of a chromosome-mediated tetracycline resistance gene in Proteus strain.</title>
        <authorList>
            <person name="He D."/>
            <person name="Wang L."/>
        </authorList>
    </citation>
    <scope>NUCLEOTIDE SEQUENCE [LARGE SCALE GENOMIC DNA]</scope>
    <source>
        <strain evidence="7 8">T60</strain>
    </source>
</reference>
<feature type="domain" description="Amino acid permease/ SLC12A" evidence="6">
    <location>
        <begin position="31"/>
        <end position="396"/>
    </location>
</feature>
<evidence type="ECO:0000256" key="5">
    <source>
        <dbReference type="SAM" id="Phobius"/>
    </source>
</evidence>
<feature type="transmembrane region" description="Helical" evidence="5">
    <location>
        <begin position="31"/>
        <end position="54"/>
    </location>
</feature>
<feature type="transmembrane region" description="Helical" evidence="5">
    <location>
        <begin position="403"/>
        <end position="421"/>
    </location>
</feature>
<feature type="transmembrane region" description="Helical" evidence="5">
    <location>
        <begin position="245"/>
        <end position="264"/>
    </location>
</feature>
<sequence>MSDNVISSIGTNQTGANNRVQLRKTLTLMQVVMMGLAFLQPMTIFDTFGIVSGITNGHVATSYAIALIAILFTAVSYGKLVKRFPSAGSAYTYAQKSMSPYVGFMVGWSSLLDYLFMPMINILLAKIYLQAIFPGVEPWIFVFGLVALMTFFNLRGINVVANLNTAIVIVQVAVMVVFVGLLIHGVYNGEGAGELWTFRPFASVDAEVIPMITGATILCFSFLGFDGISTLSEETPNAGKVIPKAIFLTALIGGIIFIAVSYFLQLYFPDISRFKNPEESQPEIMLYVAGALFQSIILVFSCVTVLASGMAAHAGVARLLYVMGRDGVFPEKTFGYVHPKWRTPAFNVLLVGFLALGAVFFDLVTATALINFGALVAFTFVNLSVISQFYIRERRNKGLMDHINYLILPIIGAATMGVLWINLEPGSMELGLVWGAIGILYMVWITRRFRRPMPQMPEK</sequence>
<dbReference type="GO" id="GO:0016020">
    <property type="term" value="C:membrane"/>
    <property type="evidence" value="ECO:0007669"/>
    <property type="project" value="UniProtKB-SubCell"/>
</dbReference>
<dbReference type="Proteomes" id="UP000464700">
    <property type="component" value="Chromosome"/>
</dbReference>
<keyword evidence="8" id="KW-1185">Reference proteome</keyword>
<keyword evidence="3 5" id="KW-1133">Transmembrane helix</keyword>
<evidence type="ECO:0000256" key="4">
    <source>
        <dbReference type="ARBA" id="ARBA00023136"/>
    </source>
</evidence>
<evidence type="ECO:0000313" key="7">
    <source>
        <dbReference type="EMBL" id="QHN10255.1"/>
    </source>
</evidence>
<evidence type="ECO:0000256" key="3">
    <source>
        <dbReference type="ARBA" id="ARBA00022989"/>
    </source>
</evidence>
<evidence type="ECO:0000256" key="2">
    <source>
        <dbReference type="ARBA" id="ARBA00022692"/>
    </source>
</evidence>
<feature type="transmembrane region" description="Helical" evidence="5">
    <location>
        <begin position="284"/>
        <end position="308"/>
    </location>
</feature>
<protein>
    <submittedName>
        <fullName evidence="7">APC family permease</fullName>
    </submittedName>
</protein>
<gene>
    <name evidence="7" type="ORF">F1325_07185</name>
</gene>
<proteinExistence type="predicted"/>
<dbReference type="Pfam" id="PF00324">
    <property type="entry name" value="AA_permease"/>
    <property type="match status" value="1"/>
</dbReference>
<feature type="transmembrane region" description="Helical" evidence="5">
    <location>
        <begin position="370"/>
        <end position="391"/>
    </location>
</feature>
<dbReference type="InterPro" id="IPR004841">
    <property type="entry name" value="AA-permease/SLC12A_dom"/>
</dbReference>
<keyword evidence="4 5" id="KW-0472">Membrane</keyword>
<dbReference type="InterPro" id="IPR050367">
    <property type="entry name" value="APC_superfamily"/>
</dbReference>
<feature type="transmembrane region" description="Helical" evidence="5">
    <location>
        <begin position="60"/>
        <end position="80"/>
    </location>
</feature>
<dbReference type="PIRSF" id="PIRSF006060">
    <property type="entry name" value="AA_transporter"/>
    <property type="match status" value="1"/>
</dbReference>
<feature type="transmembrane region" description="Helical" evidence="5">
    <location>
        <begin position="345"/>
        <end position="364"/>
    </location>
</feature>
<dbReference type="RefSeq" id="WP_109372867.1">
    <property type="nucleotide sequence ID" value="NZ_CP043925.1"/>
</dbReference>
<dbReference type="EMBL" id="CP043925">
    <property type="protein sequence ID" value="QHN10255.1"/>
    <property type="molecule type" value="Genomic_DNA"/>
</dbReference>
<comment type="subcellular location">
    <subcellularLocation>
        <location evidence="1">Membrane</location>
        <topology evidence="1">Multi-pass membrane protein</topology>
    </subcellularLocation>
</comment>
<dbReference type="KEGG" id="pcol:F1325_07185"/>
<name>A0A6I7D653_9GAMM</name>
<organism evidence="7 8">
    <name type="scientific">Proteus columbae</name>
    <dbReference type="NCBI Taxonomy" id="1987580"/>
    <lineage>
        <taxon>Bacteria</taxon>
        <taxon>Pseudomonadati</taxon>
        <taxon>Pseudomonadota</taxon>
        <taxon>Gammaproteobacteria</taxon>
        <taxon>Enterobacterales</taxon>
        <taxon>Morganellaceae</taxon>
        <taxon>Proteus</taxon>
    </lineage>
</organism>
<evidence type="ECO:0000259" key="6">
    <source>
        <dbReference type="Pfam" id="PF00324"/>
    </source>
</evidence>
<evidence type="ECO:0000313" key="8">
    <source>
        <dbReference type="Proteomes" id="UP000464700"/>
    </source>
</evidence>
<feature type="transmembrane region" description="Helical" evidence="5">
    <location>
        <begin position="136"/>
        <end position="154"/>
    </location>
</feature>
<dbReference type="PANTHER" id="PTHR42770:SF1">
    <property type="entry name" value="LOW-AFFINITY PUTRESCINE IMPORTER PLAP"/>
    <property type="match status" value="1"/>
</dbReference>
<feature type="transmembrane region" description="Helical" evidence="5">
    <location>
        <begin position="101"/>
        <end position="124"/>
    </location>
</feature>
<feature type="transmembrane region" description="Helical" evidence="5">
    <location>
        <begin position="207"/>
        <end position="225"/>
    </location>
</feature>
<dbReference type="PANTHER" id="PTHR42770">
    <property type="entry name" value="AMINO ACID TRANSPORTER-RELATED"/>
    <property type="match status" value="1"/>
</dbReference>
<dbReference type="AlphaFoldDB" id="A0A6I7D653"/>
<accession>A0A6I7D653</accession>
<keyword evidence="2 5" id="KW-0812">Transmembrane</keyword>
<feature type="transmembrane region" description="Helical" evidence="5">
    <location>
        <begin position="166"/>
        <end position="187"/>
    </location>
</feature>